<evidence type="ECO:0000313" key="4">
    <source>
        <dbReference type="Proteomes" id="UP000655287"/>
    </source>
</evidence>
<keyword evidence="4" id="KW-1185">Reference proteome</keyword>
<feature type="transmembrane region" description="Helical" evidence="2">
    <location>
        <begin position="52"/>
        <end position="78"/>
    </location>
</feature>
<keyword evidence="2" id="KW-0472">Membrane</keyword>
<evidence type="ECO:0000256" key="1">
    <source>
        <dbReference type="SAM" id="MobiDB-lite"/>
    </source>
</evidence>
<evidence type="ECO:0000256" key="2">
    <source>
        <dbReference type="SAM" id="Phobius"/>
    </source>
</evidence>
<comment type="caution">
    <text evidence="3">The sequence shown here is derived from an EMBL/GenBank/DDBJ whole genome shotgun (WGS) entry which is preliminary data.</text>
</comment>
<feature type="region of interest" description="Disordered" evidence="1">
    <location>
        <begin position="406"/>
        <end position="429"/>
    </location>
</feature>
<feature type="transmembrane region" description="Helical" evidence="2">
    <location>
        <begin position="21"/>
        <end position="46"/>
    </location>
</feature>
<dbReference type="Proteomes" id="UP000655287">
    <property type="component" value="Unassembled WGS sequence"/>
</dbReference>
<dbReference type="RefSeq" id="WP_203984586.1">
    <property type="nucleotide sequence ID" value="NZ_BOOU01000036.1"/>
</dbReference>
<proteinExistence type="predicted"/>
<sequence>MDGSLSPIRLPFDTVRLAGRLFLPLAFFYTLGAVAHQGVMLAAVFLARPEGWHAYLGFGVLSLGLLITLAAYIAMLNTAGRALGDRRVEARSPDERERGLLDAVAHTLLPFLVFYSAWNLFRKDLQEFQLLSNELHPQINLESIDVLLNLFNVNVLLVVITFLIFLVKVACERLYAATGRRPFGVANSAFECMWMFFGIISLGQWIGDAVEWLTSRVVWADAMGLADRLPLVREVKQGLEVLSPYFPDIKDGLIMPLVWLAMAAIVYTSFVTDEAALLRGTRAEARVSGLWLRLPGPVRTAAEFFSRGFRDKYVPLANGLRLVLRGGGLFYLTFCLVYAALEALASVAFIGLARLVGPHEILWWQMWEGAVTFPVDLLHEVLRVSLLAVAFDLALRRGAGRAAARGPAPIAPAAAPSTATPAAPPAPAG</sequence>
<protein>
    <submittedName>
        <fullName evidence="3">Uncharacterized protein</fullName>
    </submittedName>
</protein>
<feature type="compositionally biased region" description="Low complexity" evidence="1">
    <location>
        <begin position="406"/>
        <end position="421"/>
    </location>
</feature>
<dbReference type="EMBL" id="BOOU01000036">
    <property type="protein sequence ID" value="GII77649.1"/>
    <property type="molecule type" value="Genomic_DNA"/>
</dbReference>
<feature type="transmembrane region" description="Helical" evidence="2">
    <location>
        <begin position="253"/>
        <end position="272"/>
    </location>
</feature>
<reference evidence="3" key="1">
    <citation type="submission" date="2021-01" db="EMBL/GenBank/DDBJ databases">
        <title>Whole genome shotgun sequence of Sphaerisporangium rufum NBRC 109079.</title>
        <authorList>
            <person name="Komaki H."/>
            <person name="Tamura T."/>
        </authorList>
    </citation>
    <scope>NUCLEOTIDE SEQUENCE</scope>
    <source>
        <strain evidence="3">NBRC 109079</strain>
    </source>
</reference>
<gene>
    <name evidence="3" type="ORF">Sru01_26310</name>
</gene>
<feature type="transmembrane region" description="Helical" evidence="2">
    <location>
        <begin position="150"/>
        <end position="171"/>
    </location>
</feature>
<feature type="transmembrane region" description="Helical" evidence="2">
    <location>
        <begin position="183"/>
        <end position="206"/>
    </location>
</feature>
<evidence type="ECO:0000313" key="3">
    <source>
        <dbReference type="EMBL" id="GII77649.1"/>
    </source>
</evidence>
<accession>A0A919R0R3</accession>
<organism evidence="3 4">
    <name type="scientific">Sphaerisporangium rufum</name>
    <dbReference type="NCBI Taxonomy" id="1381558"/>
    <lineage>
        <taxon>Bacteria</taxon>
        <taxon>Bacillati</taxon>
        <taxon>Actinomycetota</taxon>
        <taxon>Actinomycetes</taxon>
        <taxon>Streptosporangiales</taxon>
        <taxon>Streptosporangiaceae</taxon>
        <taxon>Sphaerisporangium</taxon>
    </lineage>
</organism>
<name>A0A919R0R3_9ACTN</name>
<feature type="transmembrane region" description="Helical" evidence="2">
    <location>
        <begin position="329"/>
        <end position="357"/>
    </location>
</feature>
<keyword evidence="2" id="KW-1133">Transmembrane helix</keyword>
<dbReference type="AlphaFoldDB" id="A0A919R0R3"/>
<keyword evidence="2" id="KW-0812">Transmembrane</keyword>